<dbReference type="PANTHER" id="PTHR24293">
    <property type="entry name" value="CYTOCHROME P450 FAMILY 46 SUBFAMILY A"/>
    <property type="match status" value="1"/>
</dbReference>
<evidence type="ECO:0000313" key="3">
    <source>
        <dbReference type="Proteomes" id="UP000550707"/>
    </source>
</evidence>
<dbReference type="SUPFAM" id="SSF48264">
    <property type="entry name" value="Cytochrome P450"/>
    <property type="match status" value="1"/>
</dbReference>
<keyword evidence="1" id="KW-0472">Membrane</keyword>
<organism evidence="2 3">
    <name type="scientific">Molossus molossus</name>
    <name type="common">Pallas' mastiff bat</name>
    <name type="synonym">Vespertilio molossus</name>
    <dbReference type="NCBI Taxonomy" id="27622"/>
    <lineage>
        <taxon>Eukaryota</taxon>
        <taxon>Metazoa</taxon>
        <taxon>Chordata</taxon>
        <taxon>Craniata</taxon>
        <taxon>Vertebrata</taxon>
        <taxon>Euteleostomi</taxon>
        <taxon>Mammalia</taxon>
        <taxon>Eutheria</taxon>
        <taxon>Laurasiatheria</taxon>
        <taxon>Chiroptera</taxon>
        <taxon>Yangochiroptera</taxon>
        <taxon>Molossidae</taxon>
        <taxon>Molossus</taxon>
    </lineage>
</organism>
<proteinExistence type="predicted"/>
<dbReference type="GO" id="GO:0005506">
    <property type="term" value="F:iron ion binding"/>
    <property type="evidence" value="ECO:0007669"/>
    <property type="project" value="InterPro"/>
</dbReference>
<keyword evidence="3" id="KW-1185">Reference proteome</keyword>
<keyword evidence="1" id="KW-0812">Transmembrane</keyword>
<dbReference type="InterPro" id="IPR036396">
    <property type="entry name" value="Cyt_P450_sf"/>
</dbReference>
<dbReference type="Gene3D" id="1.10.630.10">
    <property type="entry name" value="Cytochrome P450"/>
    <property type="match status" value="1"/>
</dbReference>
<dbReference type="GO" id="GO:0006707">
    <property type="term" value="P:cholesterol catabolic process"/>
    <property type="evidence" value="ECO:0007669"/>
    <property type="project" value="InterPro"/>
</dbReference>
<feature type="transmembrane region" description="Helical" evidence="1">
    <location>
        <begin position="106"/>
        <end position="127"/>
    </location>
</feature>
<dbReference type="GO" id="GO:0033781">
    <property type="term" value="F:cholesterol 24-hydroxylase activity"/>
    <property type="evidence" value="ECO:0007669"/>
    <property type="project" value="InterPro"/>
</dbReference>
<name>A0A7J8JS73_MOLMO</name>
<dbReference type="PANTHER" id="PTHR24293:SF1">
    <property type="entry name" value="CHOLESTEROL 24-HYDROXYLASE"/>
    <property type="match status" value="1"/>
</dbReference>
<dbReference type="EMBL" id="JACASF010000001">
    <property type="protein sequence ID" value="KAF6499687.1"/>
    <property type="molecule type" value="Genomic_DNA"/>
</dbReference>
<gene>
    <name evidence="2" type="ORF">HJG59_003601</name>
</gene>
<keyword evidence="1" id="KW-1133">Transmembrane helix</keyword>
<comment type="caution">
    <text evidence="2">The sequence shown here is derived from an EMBL/GenBank/DDBJ whole genome shotgun (WGS) entry which is preliminary data.</text>
</comment>
<protein>
    <submittedName>
        <fullName evidence="2">Cytochrome P450 family 46 subfamily A member 1</fullName>
    </submittedName>
</protein>
<accession>A0A7J8JS73</accession>
<dbReference type="GO" id="GO:0020037">
    <property type="term" value="F:heme binding"/>
    <property type="evidence" value="ECO:0007669"/>
    <property type="project" value="InterPro"/>
</dbReference>
<evidence type="ECO:0000256" key="1">
    <source>
        <dbReference type="SAM" id="Phobius"/>
    </source>
</evidence>
<reference evidence="2 3" key="1">
    <citation type="journal article" date="2020" name="Nature">
        <title>Six reference-quality genomes reveal evolution of bat adaptations.</title>
        <authorList>
            <person name="Jebb D."/>
            <person name="Huang Z."/>
            <person name="Pippel M."/>
            <person name="Hughes G.M."/>
            <person name="Lavrichenko K."/>
            <person name="Devanna P."/>
            <person name="Winkler S."/>
            <person name="Jermiin L.S."/>
            <person name="Skirmuntt E.C."/>
            <person name="Katzourakis A."/>
            <person name="Burkitt-Gray L."/>
            <person name="Ray D.A."/>
            <person name="Sullivan K.A.M."/>
            <person name="Roscito J.G."/>
            <person name="Kirilenko B.M."/>
            <person name="Davalos L.M."/>
            <person name="Corthals A.P."/>
            <person name="Power M.L."/>
            <person name="Jones G."/>
            <person name="Ransome R.D."/>
            <person name="Dechmann D.K.N."/>
            <person name="Locatelli A.G."/>
            <person name="Puechmaille S.J."/>
            <person name="Fedrigo O."/>
            <person name="Jarvis E.D."/>
            <person name="Hiller M."/>
            <person name="Vernes S.C."/>
            <person name="Myers E.W."/>
            <person name="Teeling E.C."/>
        </authorList>
    </citation>
    <scope>NUCLEOTIDE SEQUENCE [LARGE SCALE GENOMIC DNA]</scope>
    <source>
        <strain evidence="2">MMolMol1</strain>
        <tissue evidence="2">Muscle</tissue>
    </source>
</reference>
<feature type="transmembrane region" description="Helical" evidence="1">
    <location>
        <begin position="6"/>
        <end position="24"/>
    </location>
</feature>
<dbReference type="InterPro" id="IPR039983">
    <property type="entry name" value="CYP46A1"/>
</dbReference>
<sequence length="131" mass="14819">MSPGLLLLLGSAVLVAFGLCCTFVHRARSRYEHIPGPPRPSFLLGHLPYFWKKDEVCGRVLQDVFLDWAKKYGPVVRVNVFHKTSVIVTSPESVKASKRFISCIHLFKGPAFGFIGFLQCLFVFYFVDFCS</sequence>
<evidence type="ECO:0000313" key="2">
    <source>
        <dbReference type="EMBL" id="KAF6499687.1"/>
    </source>
</evidence>
<dbReference type="AlphaFoldDB" id="A0A7J8JS73"/>
<dbReference type="Proteomes" id="UP000550707">
    <property type="component" value="Unassembled WGS sequence"/>
</dbReference>